<evidence type="ECO:0000259" key="16">
    <source>
        <dbReference type="PROSITE" id="PS51726"/>
    </source>
</evidence>
<dbReference type="Gene3D" id="3.40.630.30">
    <property type="match status" value="1"/>
</dbReference>
<proteinExistence type="inferred from homology"/>
<dbReference type="SUPFAM" id="SSF55729">
    <property type="entry name" value="Acyl-CoA N-acyltransferases (Nat)"/>
    <property type="match status" value="1"/>
</dbReference>
<dbReference type="GO" id="GO:0008270">
    <property type="term" value="F:zinc ion binding"/>
    <property type="evidence" value="ECO:0007669"/>
    <property type="project" value="UniProtKB-KW"/>
</dbReference>
<keyword evidence="10" id="KW-0804">Transcription</keyword>
<dbReference type="Pfam" id="PF17772">
    <property type="entry name" value="zf-MYST"/>
    <property type="match status" value="1"/>
</dbReference>
<evidence type="ECO:0000256" key="13">
    <source>
        <dbReference type="ARBA" id="ARBA00045805"/>
    </source>
</evidence>
<keyword evidence="5" id="KW-0479">Metal-binding</keyword>
<dbReference type="InterPro" id="IPR040706">
    <property type="entry name" value="Zf-MYST"/>
</dbReference>
<evidence type="ECO:0000256" key="14">
    <source>
        <dbReference type="PIRSR" id="PIRSR602717-51"/>
    </source>
</evidence>
<evidence type="ECO:0000256" key="6">
    <source>
        <dbReference type="ARBA" id="ARBA00022771"/>
    </source>
</evidence>
<organism evidence="17 18">
    <name type="scientific">Amylocarpus encephaloides</name>
    <dbReference type="NCBI Taxonomy" id="45428"/>
    <lineage>
        <taxon>Eukaryota</taxon>
        <taxon>Fungi</taxon>
        <taxon>Dikarya</taxon>
        <taxon>Ascomycota</taxon>
        <taxon>Pezizomycotina</taxon>
        <taxon>Leotiomycetes</taxon>
        <taxon>Helotiales</taxon>
        <taxon>Helotiales incertae sedis</taxon>
        <taxon>Amylocarpus</taxon>
    </lineage>
</organism>
<dbReference type="Gene3D" id="3.30.60.60">
    <property type="entry name" value="N-acetyl transferase-like"/>
    <property type="match status" value="1"/>
</dbReference>
<dbReference type="GO" id="GO:0035267">
    <property type="term" value="C:NuA4 histone acetyltransferase complex"/>
    <property type="evidence" value="ECO:0007669"/>
    <property type="project" value="TreeGrafter"/>
</dbReference>
<protein>
    <recommendedName>
        <fullName evidence="3">histone acetyltransferase</fullName>
        <ecNumber evidence="3">2.3.1.48</ecNumber>
    </recommendedName>
</protein>
<name>A0A9P7YIH0_9HELO</name>
<keyword evidence="11" id="KW-0539">Nucleus</keyword>
<dbReference type="PANTHER" id="PTHR10615:SF219">
    <property type="entry name" value="HISTONE ACETYLTRANSFERASE KAT5"/>
    <property type="match status" value="1"/>
</dbReference>
<evidence type="ECO:0000256" key="1">
    <source>
        <dbReference type="ARBA" id="ARBA00004123"/>
    </source>
</evidence>
<dbReference type="Proteomes" id="UP000824998">
    <property type="component" value="Unassembled WGS sequence"/>
</dbReference>
<comment type="function">
    <text evidence="13">Catalytic component of the NuA4 histone acetyltransferase (HAT) complex which is involved in epigenetic transcriptional activation of selected genes principally by acetylation of nucleosomal histones H4, H3, H2B, H2A and H2A variant H2A.Z. Acetylates histone H4 to form H4K5ac, H4K8ac, H4K12ac and H4K16ac, histone H3 to form H3K14ac, and histone H2A to form H2AK4ac and H2AK7ac. The NuA4 complex is involved in the DNA damage response and is required for chromosome segregation. The NuA4 complex plays a direct role in repair of DNA double-strand breaks (DSBs) through homologous recombination. Recruitment to promoters depends on H3K4me. Also acetylates non-histone proteins. In addition to protein acetyltransferase, can use different acyl-CoA substrates, such as 2-hydroxyisobutanoyl-CoA (2-hydroxyisobutyryl-CoA) or (2E)-butenoyl-CoA (crotonyl-CoA), and is able to mediate protein 2-hydroxyisobutyrylation and crotonylation, respectively.</text>
</comment>
<evidence type="ECO:0000256" key="2">
    <source>
        <dbReference type="ARBA" id="ARBA00010107"/>
    </source>
</evidence>
<evidence type="ECO:0000313" key="17">
    <source>
        <dbReference type="EMBL" id="KAG9234220.1"/>
    </source>
</evidence>
<evidence type="ECO:0000256" key="11">
    <source>
        <dbReference type="ARBA" id="ARBA00023242"/>
    </source>
</evidence>
<gene>
    <name evidence="17" type="ORF">BJ875DRAFT_19876</name>
</gene>
<keyword evidence="6" id="KW-0863">Zinc-finger</keyword>
<keyword evidence="9" id="KW-0805">Transcription regulation</keyword>
<keyword evidence="12" id="KW-0012">Acyltransferase</keyword>
<dbReference type="InterPro" id="IPR016181">
    <property type="entry name" value="Acyl_CoA_acyltransferase"/>
</dbReference>
<feature type="domain" description="MYST-type HAT" evidence="16">
    <location>
        <begin position="44"/>
        <end position="312"/>
    </location>
</feature>
<evidence type="ECO:0000256" key="5">
    <source>
        <dbReference type="ARBA" id="ARBA00022723"/>
    </source>
</evidence>
<dbReference type="GO" id="GO:0005634">
    <property type="term" value="C:nucleus"/>
    <property type="evidence" value="ECO:0007669"/>
    <property type="project" value="UniProtKB-SubCell"/>
</dbReference>
<dbReference type="AlphaFoldDB" id="A0A9P7YIH0"/>
<dbReference type="PROSITE" id="PS51726">
    <property type="entry name" value="MYST_HAT"/>
    <property type="match status" value="1"/>
</dbReference>
<evidence type="ECO:0000256" key="10">
    <source>
        <dbReference type="ARBA" id="ARBA00023163"/>
    </source>
</evidence>
<dbReference type="PANTHER" id="PTHR10615">
    <property type="entry name" value="HISTONE ACETYLTRANSFERASE"/>
    <property type="match status" value="1"/>
</dbReference>
<sequence length="374" mass="42030">MPSATAPNPSPSGSAPPSLDHSLPADVKSNIEAEARKKPAARVISDRNIDNVTFGSLDAITFPAWYRCTYPKQIFGEKMDGRKGIVVNDLYVCNKCFAYSKDAPTWARHCRCCDSGVPGEKIYEHPKNKSWSVWEVDGEQEKLFCQNLSLFAKLFIDSKSVLFDVSSFNYYLLVHAADTGSQQIVGFFSKEKISFEQYNLACILIFPPWQKKGLGNILMAISYAICRMEELPGGPEKPISDLGKKGYLKFWGNEICRYLIGLKETDVKRGNGMIDLERVSRECYIKADDCLALFEAMDGEKDSEPKILQAVENEAVTEHTNDGEEKTAFQHRVRIDKALVRAWAAKEGLDLLPVVEDRGFLKIYEKRETPGNGR</sequence>
<feature type="active site" description="Proton donor/acceptor" evidence="14">
    <location>
        <position position="236"/>
    </location>
</feature>
<evidence type="ECO:0000256" key="15">
    <source>
        <dbReference type="SAM" id="MobiDB-lite"/>
    </source>
</evidence>
<dbReference type="OrthoDB" id="787137at2759"/>
<dbReference type="InterPro" id="IPR036388">
    <property type="entry name" value="WH-like_DNA-bd_sf"/>
</dbReference>
<dbReference type="EMBL" id="MU251470">
    <property type="protein sequence ID" value="KAG9234220.1"/>
    <property type="molecule type" value="Genomic_DNA"/>
</dbReference>
<keyword evidence="18" id="KW-1185">Reference proteome</keyword>
<evidence type="ECO:0000256" key="8">
    <source>
        <dbReference type="ARBA" id="ARBA00022990"/>
    </source>
</evidence>
<dbReference type="InterPro" id="IPR002717">
    <property type="entry name" value="HAT_MYST-type"/>
</dbReference>
<dbReference type="Gene3D" id="1.10.10.10">
    <property type="entry name" value="Winged helix-like DNA-binding domain superfamily/Winged helix DNA-binding domain"/>
    <property type="match status" value="1"/>
</dbReference>
<dbReference type="InterPro" id="IPR050603">
    <property type="entry name" value="MYST_HAT"/>
</dbReference>
<evidence type="ECO:0000256" key="12">
    <source>
        <dbReference type="ARBA" id="ARBA00023315"/>
    </source>
</evidence>
<comment type="similarity">
    <text evidence="2">Belongs to the MYST (SAS/MOZ) family.</text>
</comment>
<evidence type="ECO:0000256" key="9">
    <source>
        <dbReference type="ARBA" id="ARBA00023015"/>
    </source>
</evidence>
<comment type="caution">
    <text evidence="17">The sequence shown here is derived from an EMBL/GenBank/DDBJ whole genome shotgun (WGS) entry which is preliminary data.</text>
</comment>
<feature type="compositionally biased region" description="Low complexity" evidence="15">
    <location>
        <begin position="1"/>
        <end position="18"/>
    </location>
</feature>
<evidence type="ECO:0000256" key="4">
    <source>
        <dbReference type="ARBA" id="ARBA00022679"/>
    </source>
</evidence>
<dbReference type="Pfam" id="PF01853">
    <property type="entry name" value="MOZ_SAS"/>
    <property type="match status" value="1"/>
</dbReference>
<keyword evidence="4" id="KW-0808">Transferase</keyword>
<keyword evidence="7" id="KW-0862">Zinc</keyword>
<feature type="region of interest" description="Disordered" evidence="15">
    <location>
        <begin position="1"/>
        <end position="27"/>
    </location>
</feature>
<accession>A0A9P7YIH0</accession>
<comment type="subcellular location">
    <subcellularLocation>
        <location evidence="1">Nucleus</location>
    </subcellularLocation>
</comment>
<reference evidence="17" key="1">
    <citation type="journal article" date="2021" name="IMA Fungus">
        <title>Genomic characterization of three marine fungi, including Emericellopsis atlantica sp. nov. with signatures of a generalist lifestyle and marine biomass degradation.</title>
        <authorList>
            <person name="Hagestad O.C."/>
            <person name="Hou L."/>
            <person name="Andersen J.H."/>
            <person name="Hansen E.H."/>
            <person name="Altermark B."/>
            <person name="Li C."/>
            <person name="Kuhnert E."/>
            <person name="Cox R.J."/>
            <person name="Crous P.W."/>
            <person name="Spatafora J.W."/>
            <person name="Lail K."/>
            <person name="Amirebrahimi M."/>
            <person name="Lipzen A."/>
            <person name="Pangilinan J."/>
            <person name="Andreopoulos W."/>
            <person name="Hayes R.D."/>
            <person name="Ng V."/>
            <person name="Grigoriev I.V."/>
            <person name="Jackson S.A."/>
            <person name="Sutton T.D.S."/>
            <person name="Dobson A.D.W."/>
            <person name="Rama T."/>
        </authorList>
    </citation>
    <scope>NUCLEOTIDE SEQUENCE</scope>
    <source>
        <strain evidence="17">TRa018bII</strain>
    </source>
</reference>
<evidence type="ECO:0000313" key="18">
    <source>
        <dbReference type="Proteomes" id="UP000824998"/>
    </source>
</evidence>
<dbReference type="EC" id="2.3.1.48" evidence="3"/>
<evidence type="ECO:0000256" key="7">
    <source>
        <dbReference type="ARBA" id="ARBA00022833"/>
    </source>
</evidence>
<dbReference type="GO" id="GO:0006355">
    <property type="term" value="P:regulation of DNA-templated transcription"/>
    <property type="evidence" value="ECO:0007669"/>
    <property type="project" value="InterPro"/>
</dbReference>
<dbReference type="GO" id="GO:0046972">
    <property type="term" value="F:histone H4K16 acetyltransferase activity"/>
    <property type="evidence" value="ECO:0007669"/>
    <property type="project" value="TreeGrafter"/>
</dbReference>
<keyword evidence="8" id="KW-0007">Acetylation</keyword>
<evidence type="ECO:0000256" key="3">
    <source>
        <dbReference type="ARBA" id="ARBA00013184"/>
    </source>
</evidence>